<dbReference type="EMBL" id="BQKE01000006">
    <property type="protein sequence ID" value="GJM64516.1"/>
    <property type="molecule type" value="Genomic_DNA"/>
</dbReference>
<dbReference type="Pfam" id="PF14293">
    <property type="entry name" value="YWFCY"/>
    <property type="match status" value="1"/>
</dbReference>
<feature type="transmembrane region" description="Helical" evidence="1">
    <location>
        <begin position="56"/>
        <end position="76"/>
    </location>
</feature>
<keyword evidence="1" id="KW-0472">Membrane</keyword>
<accession>A0AAN4W4H0</accession>
<feature type="domain" description="YWFCY" evidence="2">
    <location>
        <begin position="27"/>
        <end position="127"/>
    </location>
</feature>
<name>A0AAN4W4H0_9BACT</name>
<organism evidence="3 4">
    <name type="scientific">Persicobacter diffluens</name>
    <dbReference type="NCBI Taxonomy" id="981"/>
    <lineage>
        <taxon>Bacteria</taxon>
        <taxon>Pseudomonadati</taxon>
        <taxon>Bacteroidota</taxon>
        <taxon>Cytophagia</taxon>
        <taxon>Cytophagales</taxon>
        <taxon>Persicobacteraceae</taxon>
        <taxon>Persicobacter</taxon>
    </lineage>
</organism>
<evidence type="ECO:0000313" key="3">
    <source>
        <dbReference type="EMBL" id="GJM64516.1"/>
    </source>
</evidence>
<evidence type="ECO:0000313" key="4">
    <source>
        <dbReference type="Proteomes" id="UP001310022"/>
    </source>
</evidence>
<evidence type="ECO:0000259" key="2">
    <source>
        <dbReference type="Pfam" id="PF14293"/>
    </source>
</evidence>
<sequence length="167" mass="19758">MEESKELQKLYSMLQGVIYVTILLEWLVFFLPVEYIPEWSGNLLMRISRFGIYENAIYSKFLTFFVIGIVSIGTKARKNLTINPNTQIRIPFFLGLVVFFGALVLFMYPIRYDWLVYLVQSIIGALLCIPHWITFPSELRISWPRISSMKRMKLSRKMKIFWTIIDL</sequence>
<feature type="transmembrane region" description="Helical" evidence="1">
    <location>
        <begin position="12"/>
        <end position="36"/>
    </location>
</feature>
<protein>
    <recommendedName>
        <fullName evidence="2">YWFCY domain-containing protein</fullName>
    </recommendedName>
</protein>
<dbReference type="AlphaFoldDB" id="A0AAN4W4H0"/>
<proteinExistence type="predicted"/>
<evidence type="ECO:0000256" key="1">
    <source>
        <dbReference type="SAM" id="Phobius"/>
    </source>
</evidence>
<keyword evidence="1" id="KW-1133">Transmembrane helix</keyword>
<comment type="caution">
    <text evidence="3">The sequence shown here is derived from an EMBL/GenBank/DDBJ whole genome shotgun (WGS) entry which is preliminary data.</text>
</comment>
<dbReference type="Proteomes" id="UP001310022">
    <property type="component" value="Unassembled WGS sequence"/>
</dbReference>
<feature type="transmembrane region" description="Helical" evidence="1">
    <location>
        <begin position="88"/>
        <end position="108"/>
    </location>
</feature>
<reference evidence="3 4" key="1">
    <citation type="submission" date="2021-12" db="EMBL/GenBank/DDBJ databases">
        <title>Genome sequencing of bacteria with rrn-lacking chromosome and rrn-plasmid.</title>
        <authorList>
            <person name="Anda M."/>
            <person name="Iwasaki W."/>
        </authorList>
    </citation>
    <scope>NUCLEOTIDE SEQUENCE [LARGE SCALE GENOMIC DNA]</scope>
    <source>
        <strain evidence="3 4">NBRC 15940</strain>
    </source>
</reference>
<dbReference type="InterPro" id="IPR025988">
    <property type="entry name" value="YWFCY_dom"/>
</dbReference>
<feature type="transmembrane region" description="Helical" evidence="1">
    <location>
        <begin position="114"/>
        <end position="135"/>
    </location>
</feature>
<gene>
    <name evidence="3" type="ORF">PEDI_50680</name>
</gene>
<keyword evidence="4" id="KW-1185">Reference proteome</keyword>
<keyword evidence="1" id="KW-0812">Transmembrane</keyword>
<dbReference type="RefSeq" id="WP_338239577.1">
    <property type="nucleotide sequence ID" value="NZ_BQKE01000006.1"/>
</dbReference>